<feature type="compositionally biased region" description="Low complexity" evidence="1">
    <location>
        <begin position="141"/>
        <end position="160"/>
    </location>
</feature>
<comment type="caution">
    <text evidence="2">The sequence shown here is derived from an EMBL/GenBank/DDBJ whole genome shotgun (WGS) entry which is preliminary data.</text>
</comment>
<gene>
    <name evidence="2" type="ORF">Ctob_000564</name>
</gene>
<evidence type="ECO:0000256" key="1">
    <source>
        <dbReference type="SAM" id="MobiDB-lite"/>
    </source>
</evidence>
<organism evidence="2 3">
    <name type="scientific">Chrysochromulina tobinii</name>
    <dbReference type="NCBI Taxonomy" id="1460289"/>
    <lineage>
        <taxon>Eukaryota</taxon>
        <taxon>Haptista</taxon>
        <taxon>Haptophyta</taxon>
        <taxon>Prymnesiophyceae</taxon>
        <taxon>Prymnesiales</taxon>
        <taxon>Chrysochromulinaceae</taxon>
        <taxon>Chrysochromulina</taxon>
    </lineage>
</organism>
<keyword evidence="3" id="KW-1185">Reference proteome</keyword>
<dbReference type="EMBL" id="JWZX01003313">
    <property type="protein sequence ID" value="KOO22062.1"/>
    <property type="molecule type" value="Genomic_DNA"/>
</dbReference>
<accession>A0A0M0J6V4</accession>
<feature type="region of interest" description="Disordered" evidence="1">
    <location>
        <begin position="138"/>
        <end position="160"/>
    </location>
</feature>
<reference evidence="3" key="1">
    <citation type="journal article" date="2015" name="PLoS Genet.">
        <title>Genome Sequence and Transcriptome Analyses of Chrysochromulina tobin: Metabolic Tools for Enhanced Algal Fitness in the Prominent Order Prymnesiales (Haptophyceae).</title>
        <authorList>
            <person name="Hovde B.T."/>
            <person name="Deodato C.R."/>
            <person name="Hunsperger H.M."/>
            <person name="Ryken S.A."/>
            <person name="Yost W."/>
            <person name="Jha R.K."/>
            <person name="Patterson J."/>
            <person name="Monnat R.J. Jr."/>
            <person name="Barlow S.B."/>
            <person name="Starkenburg S.R."/>
            <person name="Cattolico R.A."/>
        </authorList>
    </citation>
    <scope>NUCLEOTIDE SEQUENCE</scope>
    <source>
        <strain evidence="3">CCMP291</strain>
    </source>
</reference>
<evidence type="ECO:0000313" key="2">
    <source>
        <dbReference type="EMBL" id="KOO22062.1"/>
    </source>
</evidence>
<protein>
    <submittedName>
        <fullName evidence="2">Uncharacterized protein</fullName>
    </submittedName>
</protein>
<dbReference type="Proteomes" id="UP000037460">
    <property type="component" value="Unassembled WGS sequence"/>
</dbReference>
<feature type="region of interest" description="Disordered" evidence="1">
    <location>
        <begin position="264"/>
        <end position="292"/>
    </location>
</feature>
<name>A0A0M0J6V4_9EUKA</name>
<sequence>MAGIDPTLRAWAGGDLEADQPRVRHFHILEETSDFLSAAGGGRAIGFFGSVEQTEHTIFLTVAKQLVDDSRPVELRPLLGRANIGRGTSGATVYLSPRGSALASNGSAVPSLLLHEYRVPQLPGDTAVVERWRRLQGAREASGTASSGTDAASSTSSALPPASEMWHSVLEAEALSLHQFLERGALPDVTQLAPNGTALDTALDVLMAMGTAASAAGPITPKASSVGAALSAAAVAASSWRVRAVVGKVDQGAMEGVVEEMRAIRGRQGAGGRQGADPTRASTRKPEKHDEL</sequence>
<proteinExistence type="predicted"/>
<evidence type="ECO:0000313" key="3">
    <source>
        <dbReference type="Proteomes" id="UP000037460"/>
    </source>
</evidence>
<dbReference type="AlphaFoldDB" id="A0A0M0J6V4"/>